<keyword evidence="1" id="KW-0812">Transmembrane</keyword>
<name>A0A4C1T5I4_EUMVA</name>
<protein>
    <submittedName>
        <fullName evidence="2">Uncharacterized protein</fullName>
    </submittedName>
</protein>
<dbReference type="EMBL" id="BGZK01000036">
    <property type="protein sequence ID" value="GBP09455.1"/>
    <property type="molecule type" value="Genomic_DNA"/>
</dbReference>
<comment type="caution">
    <text evidence="2">The sequence shown here is derived from an EMBL/GenBank/DDBJ whole genome shotgun (WGS) entry which is preliminary data.</text>
</comment>
<evidence type="ECO:0000313" key="3">
    <source>
        <dbReference type="Proteomes" id="UP000299102"/>
    </source>
</evidence>
<dbReference type="Proteomes" id="UP000299102">
    <property type="component" value="Unassembled WGS sequence"/>
</dbReference>
<accession>A0A4C1T5I4</accession>
<evidence type="ECO:0000313" key="2">
    <source>
        <dbReference type="EMBL" id="GBP09455.1"/>
    </source>
</evidence>
<reference evidence="2 3" key="1">
    <citation type="journal article" date="2019" name="Commun. Biol.">
        <title>The bagworm genome reveals a unique fibroin gene that provides high tensile strength.</title>
        <authorList>
            <person name="Kono N."/>
            <person name="Nakamura H."/>
            <person name="Ohtoshi R."/>
            <person name="Tomita M."/>
            <person name="Numata K."/>
            <person name="Arakawa K."/>
        </authorList>
    </citation>
    <scope>NUCLEOTIDE SEQUENCE [LARGE SCALE GENOMIC DNA]</scope>
</reference>
<gene>
    <name evidence="2" type="ORF">EVAR_76489_1</name>
</gene>
<dbReference type="AlphaFoldDB" id="A0A4C1T5I4"/>
<keyword evidence="3" id="KW-1185">Reference proteome</keyword>
<proteinExistence type="predicted"/>
<organism evidence="2 3">
    <name type="scientific">Eumeta variegata</name>
    <name type="common">Bagworm moth</name>
    <name type="synonym">Eumeta japonica</name>
    <dbReference type="NCBI Taxonomy" id="151549"/>
    <lineage>
        <taxon>Eukaryota</taxon>
        <taxon>Metazoa</taxon>
        <taxon>Ecdysozoa</taxon>
        <taxon>Arthropoda</taxon>
        <taxon>Hexapoda</taxon>
        <taxon>Insecta</taxon>
        <taxon>Pterygota</taxon>
        <taxon>Neoptera</taxon>
        <taxon>Endopterygota</taxon>
        <taxon>Lepidoptera</taxon>
        <taxon>Glossata</taxon>
        <taxon>Ditrysia</taxon>
        <taxon>Tineoidea</taxon>
        <taxon>Psychidae</taxon>
        <taxon>Oiketicinae</taxon>
        <taxon>Eumeta</taxon>
    </lineage>
</organism>
<keyword evidence="1" id="KW-0472">Membrane</keyword>
<keyword evidence="1" id="KW-1133">Transmembrane helix</keyword>
<sequence>MYARGTNPTDPTLQDSGRSQIFNLGLSAAIVVHVTWQRTGGVEQNGVCGRPRGSRRQINVYVTGGINSVVDDRLLRRVRRNSVVNDLPLPTARGMWMFLPAGIVTMGGSWILTITYFIGNYEFLTTAFNPSALVRRTARGFRIALDPESRNYPDARGNRNGNILTEIHTEPALCPTADTACGVTVARPVLSAAPRGGLGVRVTEKHMCCEPTQRLFLSIYPGVYPGGGRFGTIKGEP</sequence>
<feature type="transmembrane region" description="Helical" evidence="1">
    <location>
        <begin position="95"/>
        <end position="118"/>
    </location>
</feature>
<evidence type="ECO:0000256" key="1">
    <source>
        <dbReference type="SAM" id="Phobius"/>
    </source>
</evidence>